<sequence>MVLGRVRAAGLGAKTFYRVTSVAQLAALQRPKPASRNTHQTKAIAIGDGGGIGLGRCDLFGGQLMLTGFQADIGIQLCRDDVLRQTASPLMTYHTVIQMRQRMRVSSSFSEQKRCGERSAHS</sequence>
<reference evidence="1" key="1">
    <citation type="submission" date="2020-08" db="EMBL/GenBank/DDBJ databases">
        <title>Genome public.</title>
        <authorList>
            <person name="Liu C."/>
            <person name="Sun Q."/>
        </authorList>
    </citation>
    <scope>NUCLEOTIDE SEQUENCE</scope>
    <source>
        <strain evidence="1">BX15</strain>
    </source>
</reference>
<comment type="caution">
    <text evidence="1">The sequence shown here is derived from an EMBL/GenBank/DDBJ whole genome shotgun (WGS) entry which is preliminary data.</text>
</comment>
<dbReference type="Proteomes" id="UP000620327">
    <property type="component" value="Unassembled WGS sequence"/>
</dbReference>
<evidence type="ECO:0000313" key="1">
    <source>
        <dbReference type="EMBL" id="MBC5770585.1"/>
    </source>
</evidence>
<dbReference type="AlphaFoldDB" id="A0A923S7E8"/>
<evidence type="ECO:0000313" key="2">
    <source>
        <dbReference type="Proteomes" id="UP000620327"/>
    </source>
</evidence>
<organism evidence="1 2">
    <name type="scientific">Dysosmobacter segnis</name>
    <dbReference type="NCBI Taxonomy" id="2763042"/>
    <lineage>
        <taxon>Bacteria</taxon>
        <taxon>Bacillati</taxon>
        <taxon>Bacillota</taxon>
        <taxon>Clostridia</taxon>
        <taxon>Eubacteriales</taxon>
        <taxon>Oscillospiraceae</taxon>
        <taxon>Dysosmobacter</taxon>
    </lineage>
</organism>
<protein>
    <submittedName>
        <fullName evidence="1">Uncharacterized protein</fullName>
    </submittedName>
</protein>
<accession>A0A923S7E8</accession>
<name>A0A923S7E8_9FIRM</name>
<keyword evidence="2" id="KW-1185">Reference proteome</keyword>
<gene>
    <name evidence="1" type="ORF">H8Z83_09660</name>
</gene>
<dbReference type="RefSeq" id="WP_187014834.1">
    <property type="nucleotide sequence ID" value="NZ_JACOQI010000008.1"/>
</dbReference>
<dbReference type="EMBL" id="JACOQI010000008">
    <property type="protein sequence ID" value="MBC5770585.1"/>
    <property type="molecule type" value="Genomic_DNA"/>
</dbReference>
<proteinExistence type="predicted"/>